<dbReference type="Proteomes" id="UP000321577">
    <property type="component" value="Unassembled WGS sequence"/>
</dbReference>
<feature type="chain" id="PRO_5021907025" evidence="1">
    <location>
        <begin position="17"/>
        <end position="410"/>
    </location>
</feature>
<dbReference type="RefSeq" id="WP_146849723.1">
    <property type="nucleotide sequence ID" value="NZ_BKAG01000007.1"/>
</dbReference>
<keyword evidence="4" id="KW-1185">Reference proteome</keyword>
<protein>
    <submittedName>
        <fullName evidence="3">Polyvinylalcohol dehydrogenase</fullName>
    </submittedName>
</protein>
<dbReference type="InterPro" id="IPR011047">
    <property type="entry name" value="Quinoprotein_ADH-like_sf"/>
</dbReference>
<evidence type="ECO:0000256" key="1">
    <source>
        <dbReference type="SAM" id="SignalP"/>
    </source>
</evidence>
<dbReference type="OrthoDB" id="177625at2"/>
<keyword evidence="1" id="KW-0732">Signal</keyword>
<dbReference type="InterPro" id="IPR002372">
    <property type="entry name" value="PQQ_rpt_dom"/>
</dbReference>
<dbReference type="InterPro" id="IPR015943">
    <property type="entry name" value="WD40/YVTN_repeat-like_dom_sf"/>
</dbReference>
<dbReference type="EMBL" id="BKAG01000007">
    <property type="protein sequence ID" value="GEP42122.1"/>
    <property type="molecule type" value="Genomic_DNA"/>
</dbReference>
<organism evidence="3 4">
    <name type="scientific">Brevifollis gellanilyticus</name>
    <dbReference type="NCBI Taxonomy" id="748831"/>
    <lineage>
        <taxon>Bacteria</taxon>
        <taxon>Pseudomonadati</taxon>
        <taxon>Verrucomicrobiota</taxon>
        <taxon>Verrucomicrobiia</taxon>
        <taxon>Verrucomicrobiales</taxon>
        <taxon>Verrucomicrobiaceae</taxon>
    </lineage>
</organism>
<dbReference type="InterPro" id="IPR018391">
    <property type="entry name" value="PQQ_b-propeller_rpt"/>
</dbReference>
<feature type="domain" description="Pyrrolo-quinoline quinone repeat" evidence="2">
    <location>
        <begin position="80"/>
        <end position="322"/>
    </location>
</feature>
<dbReference type="SUPFAM" id="SSF50998">
    <property type="entry name" value="Quinoprotein alcohol dehydrogenase-like"/>
    <property type="match status" value="1"/>
</dbReference>
<proteinExistence type="predicted"/>
<dbReference type="Gene3D" id="2.130.10.10">
    <property type="entry name" value="YVTN repeat-like/Quinoprotein amine dehydrogenase"/>
    <property type="match status" value="1"/>
</dbReference>
<evidence type="ECO:0000313" key="3">
    <source>
        <dbReference type="EMBL" id="GEP42122.1"/>
    </source>
</evidence>
<accession>A0A512M5W2</accession>
<feature type="signal peptide" evidence="1">
    <location>
        <begin position="1"/>
        <end position="16"/>
    </location>
</feature>
<dbReference type="Pfam" id="PF13360">
    <property type="entry name" value="PQQ_2"/>
    <property type="match status" value="1"/>
</dbReference>
<comment type="caution">
    <text evidence="3">The sequence shown here is derived from an EMBL/GenBank/DDBJ whole genome shotgun (WGS) entry which is preliminary data.</text>
</comment>
<reference evidence="3 4" key="1">
    <citation type="submission" date="2019-07" db="EMBL/GenBank/DDBJ databases">
        <title>Whole genome shotgun sequence of Brevifollis gellanilyticus NBRC 108608.</title>
        <authorList>
            <person name="Hosoyama A."/>
            <person name="Uohara A."/>
            <person name="Ohji S."/>
            <person name="Ichikawa N."/>
        </authorList>
    </citation>
    <scope>NUCLEOTIDE SEQUENCE [LARGE SCALE GENOMIC DNA]</scope>
    <source>
        <strain evidence="3 4">NBRC 108608</strain>
    </source>
</reference>
<dbReference type="PANTHER" id="PTHR34512">
    <property type="entry name" value="CELL SURFACE PROTEIN"/>
    <property type="match status" value="1"/>
</dbReference>
<evidence type="ECO:0000259" key="2">
    <source>
        <dbReference type="Pfam" id="PF13360"/>
    </source>
</evidence>
<evidence type="ECO:0000313" key="4">
    <source>
        <dbReference type="Proteomes" id="UP000321577"/>
    </source>
</evidence>
<sequence length="410" mass="43498">MKAVLSLALLITTAQAADWPTFRGPDRTDISGEKGLLKEWPSAGPKKVWTNEDAGLGYSGYAIVGGVLYTMGARDAVEYLIAIDTATGKEKWSAEAGALLTNGWGDGPRSTPTVDGDKVYAMSGKGTLGCYSVADGKQIWSASMTELGGKVPGWGYCESPLVEGTLVIATPGGAKGTLAAFDKTTGKLAWQTADWTDGAQYSSVIAVNHNGARQLIQLTMQSIAGVDAKDGKVLWKTEFPGKTAVIPTPIFKDGQVFVAAGYGVGCKAIKIGSNNSVETVYETTDMVNHHGGVVLVGDHLYGYNDKGGWTCMEFKTGKVVWTEKKLGKGAIHCADGMLYLLEEKTGTVVLIEASPKGWSEKGRFTLNPQTTQRSPKGMIWTHPVVSGGKLFLRDQELLFSFDVGGATPAP</sequence>
<dbReference type="SMART" id="SM00564">
    <property type="entry name" value="PQQ"/>
    <property type="match status" value="3"/>
</dbReference>
<name>A0A512M5W2_9BACT</name>
<dbReference type="PANTHER" id="PTHR34512:SF30">
    <property type="entry name" value="OUTER MEMBRANE PROTEIN ASSEMBLY FACTOR BAMB"/>
    <property type="match status" value="1"/>
</dbReference>
<gene>
    <name evidence="3" type="ORF">BGE01nite_14130</name>
</gene>
<dbReference type="AlphaFoldDB" id="A0A512M5W2"/>